<feature type="transmembrane region" description="Helical" evidence="6">
    <location>
        <begin position="159"/>
        <end position="179"/>
    </location>
</feature>
<comment type="subcellular location">
    <subcellularLocation>
        <location evidence="1">Cell membrane</location>
        <topology evidence="1">Multi-pass membrane protein</topology>
    </subcellularLocation>
</comment>
<keyword evidence="3 6" id="KW-0812">Transmembrane</keyword>
<evidence type="ECO:0000256" key="6">
    <source>
        <dbReference type="SAM" id="Phobius"/>
    </source>
</evidence>
<feature type="transmembrane region" description="Helical" evidence="6">
    <location>
        <begin position="7"/>
        <end position="25"/>
    </location>
</feature>
<keyword evidence="4 6" id="KW-1133">Transmembrane helix</keyword>
<accession>A0A348FWG4</accession>
<dbReference type="PANTHER" id="PTHR30482">
    <property type="entry name" value="HIGH-AFFINITY BRANCHED-CHAIN AMINO ACID TRANSPORT SYSTEM PERMEASE"/>
    <property type="match status" value="1"/>
</dbReference>
<reference evidence="7 8" key="1">
    <citation type="submission" date="2018-08" db="EMBL/GenBank/DDBJ databases">
        <title>Complete genome sequencing of Blastochloris tepida GI.</title>
        <authorList>
            <person name="Tsukatani Y."/>
            <person name="Mori H."/>
        </authorList>
    </citation>
    <scope>NUCLEOTIDE SEQUENCE [LARGE SCALE GENOMIC DNA]</scope>
    <source>
        <strain evidence="7 8">GI</strain>
    </source>
</reference>
<dbReference type="PANTHER" id="PTHR30482:SF18">
    <property type="entry name" value="BRANCHED AMINO ACID TRANSPORT SYSTEM PERMEASE"/>
    <property type="match status" value="1"/>
</dbReference>
<dbReference type="Pfam" id="PF02653">
    <property type="entry name" value="BPD_transp_2"/>
    <property type="match status" value="1"/>
</dbReference>
<name>A0A348FWG4_9HYPH</name>
<evidence type="ECO:0000256" key="4">
    <source>
        <dbReference type="ARBA" id="ARBA00022989"/>
    </source>
</evidence>
<proteinExistence type="predicted"/>
<dbReference type="RefSeq" id="WP_126397017.1">
    <property type="nucleotide sequence ID" value="NZ_AP018907.1"/>
</dbReference>
<dbReference type="GO" id="GO:0015658">
    <property type="term" value="F:branched-chain amino acid transmembrane transporter activity"/>
    <property type="evidence" value="ECO:0007669"/>
    <property type="project" value="InterPro"/>
</dbReference>
<evidence type="ECO:0000256" key="1">
    <source>
        <dbReference type="ARBA" id="ARBA00004651"/>
    </source>
</evidence>
<dbReference type="KEGG" id="blag:BLTE_03320"/>
<dbReference type="AlphaFoldDB" id="A0A348FWG4"/>
<evidence type="ECO:0000256" key="2">
    <source>
        <dbReference type="ARBA" id="ARBA00022475"/>
    </source>
</evidence>
<protein>
    <submittedName>
        <fullName evidence="7">ABC transporter permease</fullName>
    </submittedName>
</protein>
<evidence type="ECO:0000313" key="7">
    <source>
        <dbReference type="EMBL" id="BBF91647.1"/>
    </source>
</evidence>
<feature type="transmembrane region" description="Helical" evidence="6">
    <location>
        <begin position="31"/>
        <end position="51"/>
    </location>
</feature>
<sequence>MALKISPAVLILAATVLIVVLPGLVLPSAYYYRVGALVFISALAVIGLNLLMGYAGQVSLGHAGFFAIGAYGTAILPAQFGWPPLLAAVTGVALAAALAFAIGRPILRLRGQHLAVATLGIGMLITMVLNAEVAVTGGPDGMAVARATVFGFKLRAPETWYWISGGLLILGVVAALNLLNSPTGRALRALHDSEVAAEVLGIDVARYKLVVFVAASIYAAVAGAALALFSGHVTPDVGSFLRSVEFVTMAVIGGLGSILGSIVGAAVLVILPQVLTVFQEYETLVLGVMIILFMIFLRGGIVPGLAARLTSRPTP</sequence>
<dbReference type="GO" id="GO:0005886">
    <property type="term" value="C:plasma membrane"/>
    <property type="evidence" value="ECO:0007669"/>
    <property type="project" value="UniProtKB-SubCell"/>
</dbReference>
<keyword evidence="5 6" id="KW-0472">Membrane</keyword>
<evidence type="ECO:0000256" key="5">
    <source>
        <dbReference type="ARBA" id="ARBA00023136"/>
    </source>
</evidence>
<feature type="transmembrane region" description="Helical" evidence="6">
    <location>
        <begin position="114"/>
        <end position="139"/>
    </location>
</feature>
<dbReference type="OrthoDB" id="5448271at2"/>
<feature type="transmembrane region" description="Helical" evidence="6">
    <location>
        <begin position="209"/>
        <end position="229"/>
    </location>
</feature>
<dbReference type="EMBL" id="AP018907">
    <property type="protein sequence ID" value="BBF91647.1"/>
    <property type="molecule type" value="Genomic_DNA"/>
</dbReference>
<evidence type="ECO:0000256" key="3">
    <source>
        <dbReference type="ARBA" id="ARBA00022692"/>
    </source>
</evidence>
<feature type="transmembrane region" description="Helical" evidence="6">
    <location>
        <begin position="82"/>
        <end position="102"/>
    </location>
</feature>
<keyword evidence="2" id="KW-1003">Cell membrane</keyword>
<dbReference type="InterPro" id="IPR001851">
    <property type="entry name" value="ABC_transp_permease"/>
</dbReference>
<organism evidence="7 8">
    <name type="scientific">Blastochloris tepida</name>
    <dbReference type="NCBI Taxonomy" id="2233851"/>
    <lineage>
        <taxon>Bacteria</taxon>
        <taxon>Pseudomonadati</taxon>
        <taxon>Pseudomonadota</taxon>
        <taxon>Alphaproteobacteria</taxon>
        <taxon>Hyphomicrobiales</taxon>
        <taxon>Blastochloridaceae</taxon>
        <taxon>Blastochloris</taxon>
    </lineage>
</organism>
<dbReference type="CDD" id="cd06581">
    <property type="entry name" value="TM_PBP1_LivM_like"/>
    <property type="match status" value="1"/>
</dbReference>
<gene>
    <name evidence="7" type="ORF">BLTE_03320</name>
</gene>
<feature type="transmembrane region" description="Helical" evidence="6">
    <location>
        <begin position="283"/>
        <end position="306"/>
    </location>
</feature>
<feature type="transmembrane region" description="Helical" evidence="6">
    <location>
        <begin position="58"/>
        <end position="76"/>
    </location>
</feature>
<keyword evidence="8" id="KW-1185">Reference proteome</keyword>
<evidence type="ECO:0000313" key="8">
    <source>
        <dbReference type="Proteomes" id="UP000266934"/>
    </source>
</evidence>
<feature type="transmembrane region" description="Helical" evidence="6">
    <location>
        <begin position="249"/>
        <end position="271"/>
    </location>
</feature>
<dbReference type="Proteomes" id="UP000266934">
    <property type="component" value="Chromosome"/>
</dbReference>
<dbReference type="InterPro" id="IPR043428">
    <property type="entry name" value="LivM-like"/>
</dbReference>